<name>A0A2T8IBQ3_9POAL</name>
<dbReference type="Gramene" id="PVH35113">
    <property type="protein sequence ID" value="PVH35113"/>
    <property type="gene ID" value="PAHAL_7G107600"/>
</dbReference>
<evidence type="ECO:0008006" key="2">
    <source>
        <dbReference type="Google" id="ProtNLM"/>
    </source>
</evidence>
<dbReference type="Proteomes" id="UP000243499">
    <property type="component" value="Chromosome 7"/>
</dbReference>
<dbReference type="AlphaFoldDB" id="A0A2T8IBQ3"/>
<protein>
    <recommendedName>
        <fullName evidence="2">SIAH-type domain-containing protein</fullName>
    </recommendedName>
</protein>
<gene>
    <name evidence="1" type="ORF">PAHAL_7G107600</name>
</gene>
<dbReference type="EMBL" id="CM008052">
    <property type="protein sequence ID" value="PVH35113.1"/>
    <property type="molecule type" value="Genomic_DNA"/>
</dbReference>
<organism evidence="1">
    <name type="scientific">Panicum hallii</name>
    <dbReference type="NCBI Taxonomy" id="206008"/>
    <lineage>
        <taxon>Eukaryota</taxon>
        <taxon>Viridiplantae</taxon>
        <taxon>Streptophyta</taxon>
        <taxon>Embryophyta</taxon>
        <taxon>Tracheophyta</taxon>
        <taxon>Spermatophyta</taxon>
        <taxon>Magnoliopsida</taxon>
        <taxon>Liliopsida</taxon>
        <taxon>Poales</taxon>
        <taxon>Poaceae</taxon>
        <taxon>PACMAD clade</taxon>
        <taxon>Panicoideae</taxon>
        <taxon>Panicodae</taxon>
        <taxon>Paniceae</taxon>
        <taxon>Panicinae</taxon>
        <taxon>Panicum</taxon>
        <taxon>Panicum sect. Panicum</taxon>
    </lineage>
</organism>
<reference evidence="1" key="1">
    <citation type="submission" date="2018-04" db="EMBL/GenBank/DDBJ databases">
        <title>WGS assembly of Panicum hallii.</title>
        <authorList>
            <person name="Lovell J."/>
            <person name="Jenkins J."/>
            <person name="Lowry D."/>
            <person name="Mamidi S."/>
            <person name="Sreedasyam A."/>
            <person name="Weng X."/>
            <person name="Barry K."/>
            <person name="Bonette J."/>
            <person name="Campitelli B."/>
            <person name="Daum C."/>
            <person name="Gordon S."/>
            <person name="Gould B."/>
            <person name="Lipzen A."/>
            <person name="Macqueen A."/>
            <person name="Palacio-Mejia J."/>
            <person name="Plott C."/>
            <person name="Shakirov E."/>
            <person name="Shu S."/>
            <person name="Yoshinaga Y."/>
            <person name="Zane M."/>
            <person name="Rokhsar D."/>
            <person name="Grimwood J."/>
            <person name="Schmutz J."/>
            <person name="Juenger T."/>
        </authorList>
    </citation>
    <scope>NUCLEOTIDE SEQUENCE [LARGE SCALE GENOMIC DNA]</scope>
    <source>
        <strain evidence="1">FIL2</strain>
    </source>
</reference>
<sequence>MSGDRGVAKFNFNCGQYGVALSNGVFTCGALHRSTQESCGHVLCYRCVQHHEEDFKHVIFRARYLDDIIASDTFVSFNEGCGHDISTPHYTQHQMVCPYKRLRCPMCSQWFTSIALSSHPLRRYQRYQFNYCQLEYGALVTGNDISKWGGCVFRGRGEDFVFFIAGISFYFL</sequence>
<evidence type="ECO:0000313" key="1">
    <source>
        <dbReference type="EMBL" id="PVH35113.1"/>
    </source>
</evidence>
<accession>A0A2T8IBQ3</accession>
<proteinExistence type="predicted"/>